<accession>A0A0C4DNU8</accession>
<dbReference type="VEuPathDB" id="FungiDB:MAPG_01495"/>
<reference evidence="3" key="4">
    <citation type="journal article" date="2015" name="G3 (Bethesda)">
        <title>Genome sequences of three phytopathogenic species of the Magnaporthaceae family of fungi.</title>
        <authorList>
            <person name="Okagaki L.H."/>
            <person name="Nunes C.C."/>
            <person name="Sailsbery J."/>
            <person name="Clay B."/>
            <person name="Brown D."/>
            <person name="John T."/>
            <person name="Oh Y."/>
            <person name="Young N."/>
            <person name="Fitzgerald M."/>
            <person name="Haas B.J."/>
            <person name="Zeng Q."/>
            <person name="Young S."/>
            <person name="Adiconis X."/>
            <person name="Fan L."/>
            <person name="Levin J.Z."/>
            <person name="Mitchell T.K."/>
            <person name="Okubara P.A."/>
            <person name="Farman M.L."/>
            <person name="Kohn L.M."/>
            <person name="Birren B."/>
            <person name="Ma L.-J."/>
            <person name="Dean R.A."/>
        </authorList>
    </citation>
    <scope>NUCLEOTIDE SEQUENCE</scope>
    <source>
        <strain evidence="3">ATCC 64411 / 73-15</strain>
    </source>
</reference>
<sequence length="228" mass="25067">KSEKKKEKTSEEKKKKSTRRSASPLGSKTQRLQGVPAGGHHPWVSTAQTRHRRRGQQSRFNGMGQGRQWIQPSPKSRWCEARSSPIDVDLKAVDVQHSCLGEMRKNHRSGREGCGRVPRARAFSLGDWVRGGQQATTSETLTARALFVGSVELLCLPPVRCTSSWCKLARVAVPSGEGYLEISVPGIGRVCPPPYVCTFGTRISGRQVLRLQKPALPASGRGFTLGRL</sequence>
<name>A0A0C4DNU8_MAGP6</name>
<gene>
    <name evidence="2" type="ORF">MAPG_01495</name>
</gene>
<reference evidence="2" key="3">
    <citation type="submission" date="2011-03" db="EMBL/GenBank/DDBJ databases">
        <title>Annotation of Magnaporthe poae ATCC 64411.</title>
        <authorList>
            <person name="Ma L.-J."/>
            <person name="Dead R."/>
            <person name="Young S.K."/>
            <person name="Zeng Q."/>
            <person name="Gargeya S."/>
            <person name="Fitzgerald M."/>
            <person name="Haas B."/>
            <person name="Abouelleil A."/>
            <person name="Alvarado L."/>
            <person name="Arachchi H.M."/>
            <person name="Berlin A."/>
            <person name="Brown A."/>
            <person name="Chapman S.B."/>
            <person name="Chen Z."/>
            <person name="Dunbar C."/>
            <person name="Freedman E."/>
            <person name="Gearin G."/>
            <person name="Gellesch M."/>
            <person name="Goldberg J."/>
            <person name="Griggs A."/>
            <person name="Gujja S."/>
            <person name="Heiman D."/>
            <person name="Howarth C."/>
            <person name="Larson L."/>
            <person name="Lui A."/>
            <person name="MacDonald P.J.P."/>
            <person name="Mehta T."/>
            <person name="Montmayeur A."/>
            <person name="Murphy C."/>
            <person name="Neiman D."/>
            <person name="Pearson M."/>
            <person name="Priest M."/>
            <person name="Roberts A."/>
            <person name="Saif S."/>
            <person name="Shea T."/>
            <person name="Shenoy N."/>
            <person name="Sisk P."/>
            <person name="Stolte C."/>
            <person name="Sykes S."/>
            <person name="Yandava C."/>
            <person name="Wortman J."/>
            <person name="Nusbaum C."/>
            <person name="Birren B."/>
        </authorList>
    </citation>
    <scope>NUCLEOTIDE SEQUENCE</scope>
    <source>
        <strain evidence="2">ATCC 64411</strain>
    </source>
</reference>
<dbReference type="Proteomes" id="UP000011715">
    <property type="component" value="Unassembled WGS sequence"/>
</dbReference>
<organism evidence="3 4">
    <name type="scientific">Magnaporthiopsis poae (strain ATCC 64411 / 73-15)</name>
    <name type="common">Kentucky bluegrass fungus</name>
    <name type="synonym">Magnaporthe poae</name>
    <dbReference type="NCBI Taxonomy" id="644358"/>
    <lineage>
        <taxon>Eukaryota</taxon>
        <taxon>Fungi</taxon>
        <taxon>Dikarya</taxon>
        <taxon>Ascomycota</taxon>
        <taxon>Pezizomycotina</taxon>
        <taxon>Sordariomycetes</taxon>
        <taxon>Sordariomycetidae</taxon>
        <taxon>Magnaporthales</taxon>
        <taxon>Magnaporthaceae</taxon>
        <taxon>Magnaporthiopsis</taxon>
    </lineage>
</organism>
<feature type="compositionally biased region" description="Basic and acidic residues" evidence="1">
    <location>
        <begin position="1"/>
        <end position="14"/>
    </location>
</feature>
<reference evidence="4" key="1">
    <citation type="submission" date="2010-05" db="EMBL/GenBank/DDBJ databases">
        <title>The genome sequence of Magnaporthe poae strain ATCC 64411.</title>
        <authorList>
            <person name="Ma L.-J."/>
            <person name="Dead R."/>
            <person name="Young S."/>
            <person name="Zeng Q."/>
            <person name="Koehrsen M."/>
            <person name="Alvarado L."/>
            <person name="Berlin A."/>
            <person name="Chapman S.B."/>
            <person name="Chen Z."/>
            <person name="Freedman E."/>
            <person name="Gellesch M."/>
            <person name="Goldberg J."/>
            <person name="Griggs A."/>
            <person name="Gujja S."/>
            <person name="Heilman E.R."/>
            <person name="Heiman D."/>
            <person name="Hepburn T."/>
            <person name="Howarth C."/>
            <person name="Jen D."/>
            <person name="Larson L."/>
            <person name="Mehta T."/>
            <person name="Neiman D."/>
            <person name="Pearson M."/>
            <person name="Roberts A."/>
            <person name="Saif S."/>
            <person name="Shea T."/>
            <person name="Shenoy N."/>
            <person name="Sisk P."/>
            <person name="Stolte C."/>
            <person name="Sykes S."/>
            <person name="Walk T."/>
            <person name="White J."/>
            <person name="Yandava C."/>
            <person name="Haas B."/>
            <person name="Nusbaum C."/>
            <person name="Birren B."/>
        </authorList>
    </citation>
    <scope>NUCLEOTIDE SEQUENCE [LARGE SCALE GENOMIC DNA]</scope>
    <source>
        <strain evidence="4">ATCC 64411 / 73-15</strain>
    </source>
</reference>
<evidence type="ECO:0000313" key="2">
    <source>
        <dbReference type="EMBL" id="KLU82423.1"/>
    </source>
</evidence>
<reference evidence="3" key="5">
    <citation type="submission" date="2015-06" db="UniProtKB">
        <authorList>
            <consortium name="EnsemblFungi"/>
        </authorList>
    </citation>
    <scope>IDENTIFICATION</scope>
    <source>
        <strain evidence="3">ATCC 64411</strain>
    </source>
</reference>
<keyword evidence="4" id="KW-1185">Reference proteome</keyword>
<evidence type="ECO:0000313" key="4">
    <source>
        <dbReference type="Proteomes" id="UP000011715"/>
    </source>
</evidence>
<dbReference type="EMBL" id="GL876966">
    <property type="protein sequence ID" value="KLU82423.1"/>
    <property type="molecule type" value="Genomic_DNA"/>
</dbReference>
<dbReference type="EMBL" id="ADBL01000360">
    <property type="status" value="NOT_ANNOTATED_CDS"/>
    <property type="molecule type" value="Genomic_DNA"/>
</dbReference>
<dbReference type="EnsemblFungi" id="MAPG_01495T0">
    <property type="protein sequence ID" value="MAPG_01495T0"/>
    <property type="gene ID" value="MAPG_01495"/>
</dbReference>
<evidence type="ECO:0000313" key="3">
    <source>
        <dbReference type="EnsemblFungi" id="MAPG_01495T0"/>
    </source>
</evidence>
<reference evidence="2" key="2">
    <citation type="submission" date="2010-05" db="EMBL/GenBank/DDBJ databases">
        <title>The Genome Sequence of Magnaporthe poae strain ATCC 64411.</title>
        <authorList>
            <consortium name="The Broad Institute Genome Sequencing Platform"/>
            <consortium name="Broad Institute Genome Sequencing Center for Infectious Disease"/>
            <person name="Ma L.-J."/>
            <person name="Dead R."/>
            <person name="Young S."/>
            <person name="Zeng Q."/>
            <person name="Koehrsen M."/>
            <person name="Alvarado L."/>
            <person name="Berlin A."/>
            <person name="Chapman S.B."/>
            <person name="Chen Z."/>
            <person name="Freedman E."/>
            <person name="Gellesch M."/>
            <person name="Goldberg J."/>
            <person name="Griggs A."/>
            <person name="Gujja S."/>
            <person name="Heilman E.R."/>
            <person name="Heiman D."/>
            <person name="Hepburn T."/>
            <person name="Howarth C."/>
            <person name="Jen D."/>
            <person name="Larson L."/>
            <person name="Mehta T."/>
            <person name="Neiman D."/>
            <person name="Pearson M."/>
            <person name="Roberts A."/>
            <person name="Saif S."/>
            <person name="Shea T."/>
            <person name="Shenoy N."/>
            <person name="Sisk P."/>
            <person name="Stolte C."/>
            <person name="Sykes S."/>
            <person name="Walk T."/>
            <person name="White J."/>
            <person name="Yandava C."/>
            <person name="Haas B."/>
            <person name="Nusbaum C."/>
            <person name="Birren B."/>
        </authorList>
    </citation>
    <scope>NUCLEOTIDE SEQUENCE</scope>
    <source>
        <strain evidence="2">ATCC 64411</strain>
    </source>
</reference>
<feature type="region of interest" description="Disordered" evidence="1">
    <location>
        <begin position="1"/>
        <end position="76"/>
    </location>
</feature>
<protein>
    <submittedName>
        <fullName evidence="2 3">Uncharacterized protein</fullName>
    </submittedName>
</protein>
<dbReference type="AlphaFoldDB" id="A0A0C4DNU8"/>
<evidence type="ECO:0000256" key="1">
    <source>
        <dbReference type="SAM" id="MobiDB-lite"/>
    </source>
</evidence>
<proteinExistence type="predicted"/>